<proteinExistence type="predicted"/>
<keyword evidence="2" id="KW-1185">Reference proteome</keyword>
<name>A0ABS3LTF5_9PROT</name>
<comment type="caution">
    <text evidence="1">The sequence shown here is derived from an EMBL/GenBank/DDBJ whole genome shotgun (WGS) entry which is preliminary data.</text>
</comment>
<organism evidence="1 2">
    <name type="scientific">Acetobacter sacchari</name>
    <dbReference type="NCBI Taxonomy" id="2661687"/>
    <lineage>
        <taxon>Bacteria</taxon>
        <taxon>Pseudomonadati</taxon>
        <taxon>Pseudomonadota</taxon>
        <taxon>Alphaproteobacteria</taxon>
        <taxon>Acetobacterales</taxon>
        <taxon>Acetobacteraceae</taxon>
        <taxon>Acetobacter</taxon>
    </lineage>
</organism>
<dbReference type="Proteomes" id="UP000664771">
    <property type="component" value="Unassembled WGS sequence"/>
</dbReference>
<protein>
    <submittedName>
        <fullName evidence="1">Uncharacterized protein</fullName>
    </submittedName>
</protein>
<evidence type="ECO:0000313" key="1">
    <source>
        <dbReference type="EMBL" id="MBO1359187.1"/>
    </source>
</evidence>
<sequence>MTESDRRLPLDVIDANDVAQIATDLRHSIALLNATTQTLADAGSDWAAVRPLGGVGSSLRFAATDARAGVFANEHGPVCVCCGPQREATKALLALIQDRARGRCGFFRRVVVAAPTGAVDAIADALHAESALSTLFAIRAASRA</sequence>
<accession>A0ABS3LTF5</accession>
<dbReference type="RefSeq" id="WP_207880005.1">
    <property type="nucleotide sequence ID" value="NZ_JAFVMF010000004.1"/>
</dbReference>
<dbReference type="EMBL" id="JAFVMF010000004">
    <property type="protein sequence ID" value="MBO1359187.1"/>
    <property type="molecule type" value="Genomic_DNA"/>
</dbReference>
<reference evidence="1 2" key="1">
    <citation type="submission" date="2021-03" db="EMBL/GenBank/DDBJ databases">
        <title>The complete genome sequence of Acetobacter sacchari TBRC 11175.</title>
        <authorList>
            <person name="Charoenyingcharoen P."/>
            <person name="Yukphan P."/>
        </authorList>
    </citation>
    <scope>NUCLEOTIDE SEQUENCE [LARGE SCALE GENOMIC DNA]</scope>
    <source>
        <strain evidence="1 2">TBRC 11175</strain>
    </source>
</reference>
<evidence type="ECO:0000313" key="2">
    <source>
        <dbReference type="Proteomes" id="UP000664771"/>
    </source>
</evidence>
<gene>
    <name evidence="1" type="ORF">J2D73_05170</name>
</gene>